<protein>
    <submittedName>
        <fullName evidence="1">Equilibrative nucleoside transporter 3</fullName>
    </submittedName>
</protein>
<comment type="caution">
    <text evidence="1">The sequence shown here is derived from an EMBL/GenBank/DDBJ whole genome shotgun (WGS) entry which is preliminary data.</text>
</comment>
<accession>A0A8X6TJJ1</accession>
<sequence>VINPMEQETLLDPGPVKLAPCWESRHAPTDELNFKTTTPKGEFDGKPPADRQVLFNLSMFFFCLLNYSDHGNGMTKLEDILQD</sequence>
<feature type="non-terminal residue" evidence="1">
    <location>
        <position position="1"/>
    </location>
</feature>
<organism evidence="1 2">
    <name type="scientific">Nephila pilipes</name>
    <name type="common">Giant wood spider</name>
    <name type="synonym">Nephila maculata</name>
    <dbReference type="NCBI Taxonomy" id="299642"/>
    <lineage>
        <taxon>Eukaryota</taxon>
        <taxon>Metazoa</taxon>
        <taxon>Ecdysozoa</taxon>
        <taxon>Arthropoda</taxon>
        <taxon>Chelicerata</taxon>
        <taxon>Arachnida</taxon>
        <taxon>Araneae</taxon>
        <taxon>Araneomorphae</taxon>
        <taxon>Entelegynae</taxon>
        <taxon>Araneoidea</taxon>
        <taxon>Nephilidae</taxon>
        <taxon>Nephila</taxon>
    </lineage>
</organism>
<proteinExistence type="predicted"/>
<evidence type="ECO:0000313" key="2">
    <source>
        <dbReference type="Proteomes" id="UP000887013"/>
    </source>
</evidence>
<dbReference type="EMBL" id="BMAW01058157">
    <property type="protein sequence ID" value="GFT14783.1"/>
    <property type="molecule type" value="Genomic_DNA"/>
</dbReference>
<gene>
    <name evidence="1" type="primary">SLC29A3_0</name>
    <name evidence="1" type="ORF">NPIL_639231</name>
</gene>
<dbReference type="AlphaFoldDB" id="A0A8X6TJJ1"/>
<dbReference type="Proteomes" id="UP000887013">
    <property type="component" value="Unassembled WGS sequence"/>
</dbReference>
<evidence type="ECO:0000313" key="1">
    <source>
        <dbReference type="EMBL" id="GFT14783.1"/>
    </source>
</evidence>
<name>A0A8X6TJJ1_NEPPI</name>
<keyword evidence="2" id="KW-1185">Reference proteome</keyword>
<reference evidence="1" key="1">
    <citation type="submission" date="2020-08" db="EMBL/GenBank/DDBJ databases">
        <title>Multicomponent nature underlies the extraordinary mechanical properties of spider dragline silk.</title>
        <authorList>
            <person name="Kono N."/>
            <person name="Nakamura H."/>
            <person name="Mori M."/>
            <person name="Yoshida Y."/>
            <person name="Ohtoshi R."/>
            <person name="Malay A.D."/>
            <person name="Moran D.A.P."/>
            <person name="Tomita M."/>
            <person name="Numata K."/>
            <person name="Arakawa K."/>
        </authorList>
    </citation>
    <scope>NUCLEOTIDE SEQUENCE</scope>
</reference>